<dbReference type="Gene3D" id="3.30.420.10">
    <property type="entry name" value="Ribonuclease H-like superfamily/Ribonuclease H"/>
    <property type="match status" value="1"/>
</dbReference>
<evidence type="ECO:0000313" key="9">
    <source>
        <dbReference type="EMBL" id="KAK4127144.1"/>
    </source>
</evidence>
<evidence type="ECO:0000256" key="1">
    <source>
        <dbReference type="ARBA" id="ARBA00004123"/>
    </source>
</evidence>
<accession>A0AAN6U6H1</accession>
<reference evidence="9" key="2">
    <citation type="submission" date="2023-05" db="EMBL/GenBank/DDBJ databases">
        <authorList>
            <consortium name="Lawrence Berkeley National Laboratory"/>
            <person name="Steindorff A."/>
            <person name="Hensen N."/>
            <person name="Bonometti L."/>
            <person name="Westerberg I."/>
            <person name="Brannstrom I.O."/>
            <person name="Guillou S."/>
            <person name="Cros-Aarteil S."/>
            <person name="Calhoun S."/>
            <person name="Haridas S."/>
            <person name="Kuo A."/>
            <person name="Mondo S."/>
            <person name="Pangilinan J."/>
            <person name="Riley R."/>
            <person name="Labutti K."/>
            <person name="Andreopoulos B."/>
            <person name="Lipzen A."/>
            <person name="Chen C."/>
            <person name="Yanf M."/>
            <person name="Daum C."/>
            <person name="Ng V."/>
            <person name="Clum A."/>
            <person name="Ohm R."/>
            <person name="Martin F."/>
            <person name="Silar P."/>
            <person name="Natvig D."/>
            <person name="Lalanne C."/>
            <person name="Gautier V."/>
            <person name="Ament-Velasquez S.L."/>
            <person name="Kruys A."/>
            <person name="Hutchinson M.I."/>
            <person name="Powell A.J."/>
            <person name="Barry K."/>
            <person name="Miller A.N."/>
            <person name="Grigoriev I.V."/>
            <person name="Debuchy R."/>
            <person name="Gladieux P."/>
            <person name="Thoren M.H."/>
            <person name="Johannesson H."/>
        </authorList>
    </citation>
    <scope>NUCLEOTIDE SEQUENCE</scope>
    <source>
        <strain evidence="9">CBS 731.68</strain>
    </source>
</reference>
<reference evidence="9" key="1">
    <citation type="journal article" date="2023" name="Mol. Phylogenet. Evol.">
        <title>Genome-scale phylogeny and comparative genomics of the fungal order Sordariales.</title>
        <authorList>
            <person name="Hensen N."/>
            <person name="Bonometti L."/>
            <person name="Westerberg I."/>
            <person name="Brannstrom I.O."/>
            <person name="Guillou S."/>
            <person name="Cros-Aarteil S."/>
            <person name="Calhoun S."/>
            <person name="Haridas S."/>
            <person name="Kuo A."/>
            <person name="Mondo S."/>
            <person name="Pangilinan J."/>
            <person name="Riley R."/>
            <person name="LaButti K."/>
            <person name="Andreopoulos B."/>
            <person name="Lipzen A."/>
            <person name="Chen C."/>
            <person name="Yan M."/>
            <person name="Daum C."/>
            <person name="Ng V."/>
            <person name="Clum A."/>
            <person name="Steindorff A."/>
            <person name="Ohm R.A."/>
            <person name="Martin F."/>
            <person name="Silar P."/>
            <person name="Natvig D.O."/>
            <person name="Lalanne C."/>
            <person name="Gautier V."/>
            <person name="Ament-Velasquez S.L."/>
            <person name="Kruys A."/>
            <person name="Hutchinson M.I."/>
            <person name="Powell A.J."/>
            <person name="Barry K."/>
            <person name="Miller A.N."/>
            <person name="Grigoriev I.V."/>
            <person name="Debuchy R."/>
            <person name="Gladieux P."/>
            <person name="Hiltunen Thoren M."/>
            <person name="Johannesson H."/>
        </authorList>
    </citation>
    <scope>NUCLEOTIDE SEQUENCE</scope>
    <source>
        <strain evidence="9">CBS 731.68</strain>
    </source>
</reference>
<dbReference type="GO" id="GO:0005634">
    <property type="term" value="C:nucleus"/>
    <property type="evidence" value="ECO:0007669"/>
    <property type="project" value="UniProtKB-SubCell"/>
</dbReference>
<feature type="compositionally biased region" description="Polar residues" evidence="7">
    <location>
        <begin position="42"/>
        <end position="67"/>
    </location>
</feature>
<evidence type="ECO:0000313" key="10">
    <source>
        <dbReference type="Proteomes" id="UP001302602"/>
    </source>
</evidence>
<keyword evidence="10" id="KW-1185">Reference proteome</keyword>
<comment type="caution">
    <text evidence="9">The sequence shown here is derived from an EMBL/GenBank/DDBJ whole genome shotgun (WGS) entry which is preliminary data.</text>
</comment>
<dbReference type="RefSeq" id="XP_062650915.1">
    <property type="nucleotide sequence ID" value="XM_062792081.1"/>
</dbReference>
<proteinExistence type="inferred from homology"/>
<dbReference type="GO" id="GO:0003676">
    <property type="term" value="F:nucleic acid binding"/>
    <property type="evidence" value="ECO:0007669"/>
    <property type="project" value="InterPro"/>
</dbReference>
<dbReference type="Pfam" id="PF00929">
    <property type="entry name" value="RNase_T"/>
    <property type="match status" value="1"/>
</dbReference>
<evidence type="ECO:0000256" key="7">
    <source>
        <dbReference type="SAM" id="MobiDB-lite"/>
    </source>
</evidence>
<evidence type="ECO:0000256" key="2">
    <source>
        <dbReference type="ARBA" id="ARBA00006357"/>
    </source>
</evidence>
<dbReference type="InterPro" id="IPR036397">
    <property type="entry name" value="RNaseH_sf"/>
</dbReference>
<dbReference type="AlphaFoldDB" id="A0AAN6U6H1"/>
<dbReference type="SUPFAM" id="SSF53098">
    <property type="entry name" value="Ribonuclease H-like"/>
    <property type="match status" value="1"/>
</dbReference>
<sequence length="731" mass="79693">MGKNRKNRASRGIAAAMATLATANGAEGKAVEIEVDGVDATQASAANTSADSGASPQTHVSSESSGSLKRPSPHDADDDDGWQTIERGRPVKKHKKIPGAASSRYPGINFSEQARLQSKINVSSLRDLILYIFADGPAPQWVSVKHRPEFRKIVTIMVPGLEEAMFKKGVDFSKYSNLTPDQAIDRMSASPDDYYPRVLQKGALPEPLQPFADMFQHLWPVRAPGDDKYAKLHSPMQSMLTAPLKEKKSGLKPVIEPHGWKDQRTRITEFLATPEELMENGFPKHPAMLKEGAPRDDFKDPDGWVHTRVSSLDDGAVPEAEIEQGSITAGRQVLALDCEMCMTGQTEYSLTRISLVSWDGEVVLDELVKPERPIIDYVTRFSGITKEMLDPVTTTLSDIQTRLLDILTPRTILVGHSLESDLKAMRLAHPFIVDTSILFPHPRGPPLKSSLKYLALKYLNREVQKGDGTINGHDSVEDAKTCLDLVKKKCEKGKAWAAGDVQGENLFKRLARAGTAYRATAGPEATGGLPVGKTSAAVDWGDVTRSACNAATVAISCQSDADVEAGIIRAVKGDPDGLEVPGGGVDFVWARMRELEALQGWWNRNKLAAADGPRGPPAPTTITSSDDDNNNPNAATGTASPLETCLTTLAHRLKRIYDALPPCTAFIVFSGTGDPREMSRLQALQAQFRREYNMPGSKWDQLSVQWTDKEDQALRRAVRAARCGIGFIGVK</sequence>
<dbReference type="FunFam" id="3.30.420.10:FF:000019">
    <property type="entry name" value="RNA exonuclease NEF-sp"/>
    <property type="match status" value="1"/>
</dbReference>
<dbReference type="EMBL" id="MU853224">
    <property type="protein sequence ID" value="KAK4127144.1"/>
    <property type="molecule type" value="Genomic_DNA"/>
</dbReference>
<keyword evidence="6" id="KW-0539">Nucleus</keyword>
<protein>
    <recommendedName>
        <fullName evidence="8">Exonuclease domain-containing protein</fullName>
    </recommendedName>
</protein>
<evidence type="ECO:0000259" key="8">
    <source>
        <dbReference type="SMART" id="SM00479"/>
    </source>
</evidence>
<evidence type="ECO:0000256" key="4">
    <source>
        <dbReference type="ARBA" id="ARBA00022801"/>
    </source>
</evidence>
<dbReference type="InterPro" id="IPR013520">
    <property type="entry name" value="Ribonucl_H"/>
</dbReference>
<feature type="compositionally biased region" description="Low complexity" evidence="7">
    <location>
        <begin position="620"/>
        <end position="639"/>
    </location>
</feature>
<comment type="similarity">
    <text evidence="2">Belongs to the REXO1/REXO3 family.</text>
</comment>
<feature type="domain" description="Exonuclease" evidence="8">
    <location>
        <begin position="332"/>
        <end position="495"/>
    </location>
</feature>
<dbReference type="Proteomes" id="UP001302602">
    <property type="component" value="Unassembled WGS sequence"/>
</dbReference>
<evidence type="ECO:0000256" key="3">
    <source>
        <dbReference type="ARBA" id="ARBA00022722"/>
    </source>
</evidence>
<gene>
    <name evidence="9" type="ORF">N657DRAFT_641085</name>
</gene>
<dbReference type="GO" id="GO:0004527">
    <property type="term" value="F:exonuclease activity"/>
    <property type="evidence" value="ECO:0007669"/>
    <property type="project" value="UniProtKB-KW"/>
</dbReference>
<dbReference type="InterPro" id="IPR012337">
    <property type="entry name" value="RNaseH-like_sf"/>
</dbReference>
<feature type="region of interest" description="Disordered" evidence="7">
    <location>
        <begin position="42"/>
        <end position="104"/>
    </location>
</feature>
<evidence type="ECO:0000256" key="5">
    <source>
        <dbReference type="ARBA" id="ARBA00022839"/>
    </source>
</evidence>
<keyword evidence="4" id="KW-0378">Hydrolase</keyword>
<evidence type="ECO:0000256" key="6">
    <source>
        <dbReference type="ARBA" id="ARBA00023242"/>
    </source>
</evidence>
<organism evidence="9 10">
    <name type="scientific">Parathielavia appendiculata</name>
    <dbReference type="NCBI Taxonomy" id="2587402"/>
    <lineage>
        <taxon>Eukaryota</taxon>
        <taxon>Fungi</taxon>
        <taxon>Dikarya</taxon>
        <taxon>Ascomycota</taxon>
        <taxon>Pezizomycotina</taxon>
        <taxon>Sordariomycetes</taxon>
        <taxon>Sordariomycetidae</taxon>
        <taxon>Sordariales</taxon>
        <taxon>Chaetomiaceae</taxon>
        <taxon>Parathielavia</taxon>
    </lineage>
</organism>
<dbReference type="PANTHER" id="PTHR12801:SF115">
    <property type="entry name" value="FI18136P1-RELATED"/>
    <property type="match status" value="1"/>
</dbReference>
<feature type="region of interest" description="Disordered" evidence="7">
    <location>
        <begin position="608"/>
        <end position="639"/>
    </location>
</feature>
<dbReference type="InterPro" id="IPR047021">
    <property type="entry name" value="REXO1/3/4-like"/>
</dbReference>
<name>A0AAN6U6H1_9PEZI</name>
<dbReference type="CDD" id="cd06145">
    <property type="entry name" value="REX1_like"/>
    <property type="match status" value="1"/>
</dbReference>
<dbReference type="InterPro" id="IPR034922">
    <property type="entry name" value="REX1-like_exo"/>
</dbReference>
<dbReference type="PANTHER" id="PTHR12801">
    <property type="entry name" value="RNA EXONUCLEASE REXO1 / RECO3 FAMILY MEMBER-RELATED"/>
    <property type="match status" value="1"/>
</dbReference>
<dbReference type="SMART" id="SM00479">
    <property type="entry name" value="EXOIII"/>
    <property type="match status" value="1"/>
</dbReference>
<comment type="subcellular location">
    <subcellularLocation>
        <location evidence="1">Nucleus</location>
    </subcellularLocation>
</comment>
<dbReference type="GeneID" id="87828850"/>
<keyword evidence="3" id="KW-0540">Nuclease</keyword>
<keyword evidence="5" id="KW-0269">Exonuclease</keyword>